<evidence type="ECO:0000259" key="5">
    <source>
        <dbReference type="Pfam" id="PF00725"/>
    </source>
</evidence>
<dbReference type="FunFam" id="3.40.50.720:FF:000009">
    <property type="entry name" value="Fatty oxidation complex, alpha subunit"/>
    <property type="match status" value="1"/>
</dbReference>
<reference evidence="8" key="1">
    <citation type="journal article" date="2018" name="Sci. Rep.">
        <title>Lignite coal burning seam in the remote Altai Mountains harbors a hydrogen-driven thermophilic microbial community.</title>
        <authorList>
            <person name="Kadnikov V.V."/>
            <person name="Mardanov A.V."/>
            <person name="Ivasenko D.A."/>
            <person name="Antsiferov D.V."/>
            <person name="Beletsky A.V."/>
            <person name="Karnachuk O.V."/>
            <person name="Ravin N.V."/>
        </authorList>
    </citation>
    <scope>NUCLEOTIDE SEQUENCE [LARGE SCALE GENOMIC DNA]</scope>
</reference>
<dbReference type="PANTHER" id="PTHR48075">
    <property type="entry name" value="3-HYDROXYACYL-COA DEHYDROGENASE FAMILY PROTEIN"/>
    <property type="match status" value="1"/>
</dbReference>
<feature type="domain" description="3-hydroxyacyl-CoA dehydrogenase C-terminal" evidence="5">
    <location>
        <begin position="185"/>
        <end position="281"/>
    </location>
</feature>
<evidence type="ECO:0000259" key="6">
    <source>
        <dbReference type="Pfam" id="PF02737"/>
    </source>
</evidence>
<dbReference type="SUPFAM" id="SSF48179">
    <property type="entry name" value="6-phosphogluconate dehydrogenase C-terminal domain-like"/>
    <property type="match status" value="1"/>
</dbReference>
<dbReference type="Pfam" id="PF02737">
    <property type="entry name" value="3HCDH_N"/>
    <property type="match status" value="1"/>
</dbReference>
<feature type="domain" description="3-hydroxyacyl-CoA dehydrogenase NAD binding" evidence="6">
    <location>
        <begin position="4"/>
        <end position="181"/>
    </location>
</feature>
<evidence type="ECO:0000313" key="7">
    <source>
        <dbReference type="EMBL" id="PTQ56940.1"/>
    </source>
</evidence>
<evidence type="ECO:0000256" key="2">
    <source>
        <dbReference type="ARBA" id="ARBA00009463"/>
    </source>
</evidence>
<dbReference type="InterPro" id="IPR013328">
    <property type="entry name" value="6PGD_dom2"/>
</dbReference>
<dbReference type="GO" id="GO:0070403">
    <property type="term" value="F:NAD+ binding"/>
    <property type="evidence" value="ECO:0007669"/>
    <property type="project" value="InterPro"/>
</dbReference>
<proteinExistence type="inferred from homology"/>
<dbReference type="InterPro" id="IPR006176">
    <property type="entry name" value="3-OHacyl-CoA_DH_NAD-bd"/>
</dbReference>
<feature type="site" description="Important for catalytic activity" evidence="4">
    <location>
        <position position="139"/>
    </location>
</feature>
<dbReference type="InterPro" id="IPR006108">
    <property type="entry name" value="3HC_DH_C"/>
</dbReference>
<dbReference type="Gene3D" id="1.10.1040.10">
    <property type="entry name" value="N-(1-d-carboxylethyl)-l-norvaline Dehydrogenase, domain 2"/>
    <property type="match status" value="1"/>
</dbReference>
<evidence type="ECO:0000256" key="1">
    <source>
        <dbReference type="ARBA" id="ARBA00005086"/>
    </source>
</evidence>
<organism evidence="7 8">
    <name type="scientific">Candidatus Carbonibacillus altaicus</name>
    <dbReference type="NCBI Taxonomy" id="2163959"/>
    <lineage>
        <taxon>Bacteria</taxon>
        <taxon>Bacillati</taxon>
        <taxon>Bacillota</taxon>
        <taxon>Bacilli</taxon>
        <taxon>Bacillales</taxon>
        <taxon>Candidatus Carbonibacillus</taxon>
    </lineage>
</organism>
<dbReference type="Pfam" id="PF00725">
    <property type="entry name" value="3HCDH"/>
    <property type="match status" value="1"/>
</dbReference>
<dbReference type="GO" id="GO:0006635">
    <property type="term" value="P:fatty acid beta-oxidation"/>
    <property type="evidence" value="ECO:0007669"/>
    <property type="project" value="TreeGrafter"/>
</dbReference>
<dbReference type="EMBL" id="PEBX01000016">
    <property type="protein sequence ID" value="PTQ56940.1"/>
    <property type="molecule type" value="Genomic_DNA"/>
</dbReference>
<comment type="pathway">
    <text evidence="1">Lipid metabolism; butanoate metabolism.</text>
</comment>
<dbReference type="InterPro" id="IPR008927">
    <property type="entry name" value="6-PGluconate_DH-like_C_sf"/>
</dbReference>
<evidence type="ECO:0000313" key="8">
    <source>
        <dbReference type="Proteomes" id="UP000244338"/>
    </source>
</evidence>
<evidence type="ECO:0000256" key="3">
    <source>
        <dbReference type="ARBA" id="ARBA00023002"/>
    </source>
</evidence>
<dbReference type="InterPro" id="IPR022694">
    <property type="entry name" value="3-OHacyl-CoA_DH"/>
</dbReference>
<accession>A0A2R6Y2M4</accession>
<keyword evidence="3" id="KW-0560">Oxidoreductase</keyword>
<dbReference type="Gene3D" id="3.40.50.720">
    <property type="entry name" value="NAD(P)-binding Rossmann-like Domain"/>
    <property type="match status" value="1"/>
</dbReference>
<sequence>MLKKVGIIGAGTMGVEIAETLAEQGLEVILIDQTEEKLNDARLRLFTSQERKLARWTITEGEKKLVLSRIQFTLDWRKLSDVPLVIEAVTEDTIIKRDVFRRLSLETAPHVVLATNTSTLSITELAQATRRADKVIGLHFFEPVQQSKLIEVVRGYRTSEETVHFAFQFASRIGKEAVEVYESPGFISSRLMLVMINEAILLYMEGIANKEAIDKAMRLGYDLPRGPLEMADRFGLDAVLLALEGLFREYGETKFRPSPLLKKMVRSGLLGVKSGEGFFRYDVRGERVDE</sequence>
<name>A0A2R6Y2M4_9BACL</name>
<dbReference type="PIRSF" id="PIRSF000105">
    <property type="entry name" value="HCDH"/>
    <property type="match status" value="1"/>
</dbReference>
<dbReference type="GO" id="GO:0008691">
    <property type="term" value="F:3-hydroxybutyryl-CoA dehydrogenase activity"/>
    <property type="evidence" value="ECO:0007669"/>
    <property type="project" value="TreeGrafter"/>
</dbReference>
<dbReference type="Proteomes" id="UP000244338">
    <property type="component" value="Unassembled WGS sequence"/>
</dbReference>
<dbReference type="PANTHER" id="PTHR48075:SF5">
    <property type="entry name" value="3-HYDROXYBUTYRYL-COA DEHYDROGENASE"/>
    <property type="match status" value="1"/>
</dbReference>
<protein>
    <submittedName>
        <fullName evidence="7">3-hydroxybutyryl-CoA dehydrogenase</fullName>
    </submittedName>
</protein>
<evidence type="ECO:0000256" key="4">
    <source>
        <dbReference type="PIRSR" id="PIRSR000105-1"/>
    </source>
</evidence>
<comment type="caution">
    <text evidence="7">The sequence shown here is derived from an EMBL/GenBank/DDBJ whole genome shotgun (WGS) entry which is preliminary data.</text>
</comment>
<comment type="similarity">
    <text evidence="2">Belongs to the 3-hydroxyacyl-CoA dehydrogenase family.</text>
</comment>
<dbReference type="AlphaFoldDB" id="A0A2R6Y2M4"/>
<dbReference type="SUPFAM" id="SSF51735">
    <property type="entry name" value="NAD(P)-binding Rossmann-fold domains"/>
    <property type="match status" value="1"/>
</dbReference>
<dbReference type="InterPro" id="IPR036291">
    <property type="entry name" value="NAD(P)-bd_dom_sf"/>
</dbReference>
<gene>
    <name evidence="7" type="ORF">BSOLF_2501</name>
</gene>